<gene>
    <name evidence="2" type="ORF">JOQ06_009040</name>
</gene>
<feature type="region of interest" description="Disordered" evidence="1">
    <location>
        <begin position="1"/>
        <end position="34"/>
    </location>
</feature>
<feature type="compositionally biased region" description="Low complexity" evidence="1">
    <location>
        <begin position="1"/>
        <end position="23"/>
    </location>
</feature>
<dbReference type="AlphaFoldDB" id="A0AAD6BNN4"/>
<organism evidence="2 3">
    <name type="scientific">Pogonophryne albipinna</name>
    <dbReference type="NCBI Taxonomy" id="1090488"/>
    <lineage>
        <taxon>Eukaryota</taxon>
        <taxon>Metazoa</taxon>
        <taxon>Chordata</taxon>
        <taxon>Craniata</taxon>
        <taxon>Vertebrata</taxon>
        <taxon>Euteleostomi</taxon>
        <taxon>Actinopterygii</taxon>
        <taxon>Neopterygii</taxon>
        <taxon>Teleostei</taxon>
        <taxon>Neoteleostei</taxon>
        <taxon>Acanthomorphata</taxon>
        <taxon>Eupercaria</taxon>
        <taxon>Perciformes</taxon>
        <taxon>Notothenioidei</taxon>
        <taxon>Pogonophryne</taxon>
    </lineage>
</organism>
<keyword evidence="3" id="KW-1185">Reference proteome</keyword>
<reference evidence="2" key="1">
    <citation type="submission" date="2022-11" db="EMBL/GenBank/DDBJ databases">
        <title>Chromosome-level genome of Pogonophryne albipinna.</title>
        <authorList>
            <person name="Jo E."/>
        </authorList>
    </citation>
    <scope>NUCLEOTIDE SEQUENCE</scope>
    <source>
        <strain evidence="2">SGF0006</strain>
        <tissue evidence="2">Muscle</tissue>
    </source>
</reference>
<name>A0AAD6BNN4_9TELE</name>
<sequence>MQASVVLSPSSRLSQSAASDSADTLPWLSTTNAGAVPDPKMESLVAVEDRLSNVTESGVAIAVGAVEPFDVIPPAEVPAHPGTDWA</sequence>
<evidence type="ECO:0000256" key="1">
    <source>
        <dbReference type="SAM" id="MobiDB-lite"/>
    </source>
</evidence>
<dbReference type="EMBL" id="JAPTMU010000002">
    <property type="protein sequence ID" value="KAJ4946998.1"/>
    <property type="molecule type" value="Genomic_DNA"/>
</dbReference>
<comment type="caution">
    <text evidence="2">The sequence shown here is derived from an EMBL/GenBank/DDBJ whole genome shotgun (WGS) entry which is preliminary data.</text>
</comment>
<dbReference type="Proteomes" id="UP001219934">
    <property type="component" value="Unassembled WGS sequence"/>
</dbReference>
<proteinExistence type="predicted"/>
<accession>A0AAD6BNN4</accession>
<protein>
    <submittedName>
        <fullName evidence="2">Uncharacterized protein</fullName>
    </submittedName>
</protein>
<evidence type="ECO:0000313" key="3">
    <source>
        <dbReference type="Proteomes" id="UP001219934"/>
    </source>
</evidence>
<evidence type="ECO:0000313" key="2">
    <source>
        <dbReference type="EMBL" id="KAJ4946998.1"/>
    </source>
</evidence>